<proteinExistence type="predicted"/>
<sequence length="146" mass="16867">MNLSRMLKIMFMNIISTIHLSIVDKTKELNSEAIDDKTSSIYNSLSWVYLRPGVHTVSIDATRNLILRSPANSRCDDPDIISSYNDIPCNRTCATIKNKTEWDCILPIKTSSKVDNKSKMCMEMPNDIDKYHDECVEKCEEYCDFW</sequence>
<dbReference type="WBParaSite" id="ACRNAN_Path_860.g3316.t1">
    <property type="protein sequence ID" value="ACRNAN_Path_860.g3316.t1"/>
    <property type="gene ID" value="ACRNAN_Path_860.g3316"/>
</dbReference>
<organism evidence="1 2">
    <name type="scientific">Acrobeloides nanus</name>
    <dbReference type="NCBI Taxonomy" id="290746"/>
    <lineage>
        <taxon>Eukaryota</taxon>
        <taxon>Metazoa</taxon>
        <taxon>Ecdysozoa</taxon>
        <taxon>Nematoda</taxon>
        <taxon>Chromadorea</taxon>
        <taxon>Rhabditida</taxon>
        <taxon>Tylenchina</taxon>
        <taxon>Cephalobomorpha</taxon>
        <taxon>Cephaloboidea</taxon>
        <taxon>Cephalobidae</taxon>
        <taxon>Acrobeloides</taxon>
    </lineage>
</organism>
<protein>
    <submittedName>
        <fullName evidence="2">Uncharacterized protein</fullName>
    </submittedName>
</protein>
<accession>A0A914CD21</accession>
<dbReference type="AlphaFoldDB" id="A0A914CD21"/>
<dbReference type="Proteomes" id="UP000887540">
    <property type="component" value="Unplaced"/>
</dbReference>
<evidence type="ECO:0000313" key="2">
    <source>
        <dbReference type="WBParaSite" id="ACRNAN_Path_860.g3316.t1"/>
    </source>
</evidence>
<keyword evidence="1" id="KW-1185">Reference proteome</keyword>
<reference evidence="2" key="1">
    <citation type="submission" date="2022-11" db="UniProtKB">
        <authorList>
            <consortium name="WormBaseParasite"/>
        </authorList>
    </citation>
    <scope>IDENTIFICATION</scope>
</reference>
<evidence type="ECO:0000313" key="1">
    <source>
        <dbReference type="Proteomes" id="UP000887540"/>
    </source>
</evidence>
<name>A0A914CD21_9BILA</name>